<dbReference type="RefSeq" id="WP_011463900.1">
    <property type="nucleotide sequence ID" value="NC_007908.1"/>
</dbReference>
<dbReference type="AlphaFoldDB" id="Q21Y21"/>
<name>Q21Y21_ALBFT</name>
<sequence>MSKTVLIARPHTFIVAVMKPFLEENGYATNKLEHISGLQSQSAGAAGAVISLALSSSIIESAEEVFLKLKSMAPRTPVLFAAMLSLEQARPALERIAKHAGLQANILGVEATSAAAAQLGRQETFLYLSKDDLTLPERRATAARLIQRHFR</sequence>
<gene>
    <name evidence="1" type="ordered locus">Rfer_1600</name>
</gene>
<dbReference type="eggNOG" id="ENOG50346B4">
    <property type="taxonomic scope" value="Bacteria"/>
</dbReference>
<proteinExistence type="predicted"/>
<dbReference type="STRING" id="338969.Rfer_1600"/>
<evidence type="ECO:0000313" key="2">
    <source>
        <dbReference type="Proteomes" id="UP000008332"/>
    </source>
</evidence>
<accession>Q21Y21</accession>
<dbReference type="EMBL" id="CP000267">
    <property type="protein sequence ID" value="ABD69332.1"/>
    <property type="molecule type" value="Genomic_DNA"/>
</dbReference>
<evidence type="ECO:0000313" key="1">
    <source>
        <dbReference type="EMBL" id="ABD69332.1"/>
    </source>
</evidence>
<keyword evidence="2" id="KW-1185">Reference proteome</keyword>
<reference evidence="2" key="1">
    <citation type="submission" date="2006-02" db="EMBL/GenBank/DDBJ databases">
        <title>Complete sequence of chromosome of Rhodoferax ferrireducens DSM 15236.</title>
        <authorList>
            <person name="Copeland A."/>
            <person name="Lucas S."/>
            <person name="Lapidus A."/>
            <person name="Barry K."/>
            <person name="Detter J.C."/>
            <person name="Glavina del Rio T."/>
            <person name="Hammon N."/>
            <person name="Israni S."/>
            <person name="Pitluck S."/>
            <person name="Brettin T."/>
            <person name="Bruce D."/>
            <person name="Han C."/>
            <person name="Tapia R."/>
            <person name="Gilna P."/>
            <person name="Kiss H."/>
            <person name="Schmutz J."/>
            <person name="Larimer F."/>
            <person name="Land M."/>
            <person name="Kyrpides N."/>
            <person name="Ivanova N."/>
            <person name="Richardson P."/>
        </authorList>
    </citation>
    <scope>NUCLEOTIDE SEQUENCE [LARGE SCALE GENOMIC DNA]</scope>
    <source>
        <strain evidence="2">ATCC BAA-621 / DSM 15236 / T118</strain>
    </source>
</reference>
<protein>
    <submittedName>
        <fullName evidence="1">Uncharacterized protein</fullName>
    </submittedName>
</protein>
<dbReference type="Proteomes" id="UP000008332">
    <property type="component" value="Chromosome"/>
</dbReference>
<organism evidence="1 2">
    <name type="scientific">Albidiferax ferrireducens (strain ATCC BAA-621 / DSM 15236 / T118)</name>
    <name type="common">Rhodoferax ferrireducens</name>
    <dbReference type="NCBI Taxonomy" id="338969"/>
    <lineage>
        <taxon>Bacteria</taxon>
        <taxon>Pseudomonadati</taxon>
        <taxon>Pseudomonadota</taxon>
        <taxon>Betaproteobacteria</taxon>
        <taxon>Burkholderiales</taxon>
        <taxon>Comamonadaceae</taxon>
        <taxon>Rhodoferax</taxon>
    </lineage>
</organism>
<dbReference type="HOGENOM" id="CLU_1756178_0_0_4"/>
<dbReference type="KEGG" id="rfr:Rfer_1600"/>